<keyword evidence="3" id="KW-1185">Reference proteome</keyword>
<proteinExistence type="predicted"/>
<accession>A0A368FT58</accession>
<gene>
    <name evidence="2" type="ORF">ANCCAN_19487</name>
</gene>
<dbReference type="STRING" id="29170.A0A368FT58"/>
<dbReference type="Pfam" id="PF00135">
    <property type="entry name" value="COesterase"/>
    <property type="match status" value="1"/>
</dbReference>
<dbReference type="InterPro" id="IPR029058">
    <property type="entry name" value="AB_hydrolase_fold"/>
</dbReference>
<evidence type="ECO:0000313" key="3">
    <source>
        <dbReference type="Proteomes" id="UP000252519"/>
    </source>
</evidence>
<protein>
    <recommendedName>
        <fullName evidence="1">Carboxylesterase type B domain-containing protein</fullName>
    </recommendedName>
</protein>
<name>A0A368FT58_ANCCA</name>
<dbReference type="SUPFAM" id="SSF53474">
    <property type="entry name" value="alpha/beta-Hydrolases"/>
    <property type="match status" value="1"/>
</dbReference>
<dbReference type="EMBL" id="JOJR01000756">
    <property type="protein sequence ID" value="RCN34668.1"/>
    <property type="molecule type" value="Genomic_DNA"/>
</dbReference>
<evidence type="ECO:0000259" key="1">
    <source>
        <dbReference type="Pfam" id="PF00135"/>
    </source>
</evidence>
<dbReference type="PANTHER" id="PTHR44590:SF3">
    <property type="entry name" value="CARBOXYLESTERASE TYPE B DOMAIN-CONTAINING PROTEIN"/>
    <property type="match status" value="1"/>
</dbReference>
<dbReference type="PANTHER" id="PTHR44590">
    <property type="entry name" value="CARBOXYLIC ESTER HYDROLASE-RELATED"/>
    <property type="match status" value="1"/>
</dbReference>
<sequence>MKVAPFIRKSGVDPADYPSWNRDKLITELRKIVQKVYSGNRLEEVLREIIGYYVDRGEEKEFEFYVNRFTEFLSDLLFVVPTVDGIMARRNAGWEIYAYSLYHYNDATWNGDVPKKLRGPVHGSELPYTIGKRKMKNAEEVQANAEEQAVAEVFQQSFIEFVKNGFPSNDHKAWLDVGTDADIHYLQITPNPKMKQGFYNGMQSRC</sequence>
<comment type="caution">
    <text evidence="2">The sequence shown here is derived from an EMBL/GenBank/DDBJ whole genome shotgun (WGS) entry which is preliminary data.</text>
</comment>
<dbReference type="AlphaFoldDB" id="A0A368FT58"/>
<dbReference type="Gene3D" id="3.40.50.1820">
    <property type="entry name" value="alpha/beta hydrolase"/>
    <property type="match status" value="1"/>
</dbReference>
<dbReference type="Proteomes" id="UP000252519">
    <property type="component" value="Unassembled WGS sequence"/>
</dbReference>
<reference evidence="2 3" key="1">
    <citation type="submission" date="2014-10" db="EMBL/GenBank/DDBJ databases">
        <title>Draft genome of the hookworm Ancylostoma caninum.</title>
        <authorList>
            <person name="Mitreva M."/>
        </authorList>
    </citation>
    <scope>NUCLEOTIDE SEQUENCE [LARGE SCALE GENOMIC DNA]</scope>
    <source>
        <strain evidence="2 3">Baltimore</strain>
    </source>
</reference>
<feature type="domain" description="Carboxylesterase type B" evidence="1">
    <location>
        <begin position="32"/>
        <end position="200"/>
    </location>
</feature>
<evidence type="ECO:0000313" key="2">
    <source>
        <dbReference type="EMBL" id="RCN34668.1"/>
    </source>
</evidence>
<dbReference type="InterPro" id="IPR002018">
    <property type="entry name" value="CarbesteraseB"/>
</dbReference>
<dbReference type="OrthoDB" id="5854651at2759"/>
<organism evidence="2 3">
    <name type="scientific">Ancylostoma caninum</name>
    <name type="common">Dog hookworm</name>
    <dbReference type="NCBI Taxonomy" id="29170"/>
    <lineage>
        <taxon>Eukaryota</taxon>
        <taxon>Metazoa</taxon>
        <taxon>Ecdysozoa</taxon>
        <taxon>Nematoda</taxon>
        <taxon>Chromadorea</taxon>
        <taxon>Rhabditida</taxon>
        <taxon>Rhabditina</taxon>
        <taxon>Rhabditomorpha</taxon>
        <taxon>Strongyloidea</taxon>
        <taxon>Ancylostomatidae</taxon>
        <taxon>Ancylostomatinae</taxon>
        <taxon>Ancylostoma</taxon>
    </lineage>
</organism>